<evidence type="ECO:0000259" key="5">
    <source>
        <dbReference type="Pfam" id="PF25199"/>
    </source>
</evidence>
<organism evidence="7 8">
    <name type="scientific">Halapricum salinum</name>
    <dbReference type="NCBI Taxonomy" id="1457250"/>
    <lineage>
        <taxon>Archaea</taxon>
        <taxon>Methanobacteriati</taxon>
        <taxon>Methanobacteriota</taxon>
        <taxon>Stenosarchaea group</taxon>
        <taxon>Halobacteria</taxon>
        <taxon>Halobacteriales</taxon>
        <taxon>Haloarculaceae</taxon>
        <taxon>Halapricum</taxon>
    </lineage>
</organism>
<evidence type="ECO:0000256" key="1">
    <source>
        <dbReference type="PROSITE-ProRule" id="PRU00339"/>
    </source>
</evidence>
<dbReference type="Proteomes" id="UP000296706">
    <property type="component" value="Chromosome"/>
</dbReference>
<dbReference type="KEGG" id="hsn:DV733_12800"/>
<dbReference type="Gene3D" id="1.25.40.10">
    <property type="entry name" value="Tetratricopeptide repeat domain"/>
    <property type="match status" value="3"/>
</dbReference>
<dbReference type="InterPro" id="IPR027417">
    <property type="entry name" value="P-loop_NTPase"/>
</dbReference>
<dbReference type="InterPro" id="IPR019734">
    <property type="entry name" value="TPR_rpt"/>
</dbReference>
<evidence type="ECO:0000256" key="2">
    <source>
        <dbReference type="SAM" id="MobiDB-lite"/>
    </source>
</evidence>
<keyword evidence="8" id="KW-1185">Reference proteome</keyword>
<dbReference type="SUPFAM" id="SSF52540">
    <property type="entry name" value="P-loop containing nucleoside triphosphate hydrolases"/>
    <property type="match status" value="1"/>
</dbReference>
<dbReference type="InterPro" id="IPR057527">
    <property type="entry name" value="HVO_A0261-like_N"/>
</dbReference>
<feature type="region of interest" description="Disordered" evidence="2">
    <location>
        <begin position="1276"/>
        <end position="1299"/>
    </location>
</feature>
<evidence type="ECO:0000259" key="3">
    <source>
        <dbReference type="Pfam" id="PF08350"/>
    </source>
</evidence>
<sequence>MEYLGERAEIETLGKRAEFLELLDGEPLHKRDMVEQLDHSRSTVDRAISTLGDAGFVDRVTQGFVTTQSGRLAVTRYRSFLAETDAILTNRAVLEPLPPTEDLPASLLTAGDVHETRGSYRLLEAIADAIEDAGGYRAILPRLVDCRHLRMCHARAVRDDLSVSLVAPSALLTRLKTEFPALLGELADVPAFDAAVGETPPYGLLLVEDSSGEPSEVLVVTYADAGIRGFCRSADPETLAWARERFESVRSSATDLSGELVDTSETATLSSLLGDRLPPQLRTQGFVRLDDQFVNRRSPLSPAVSYRAGLGLPEVLDGQSIDRFDDSGSLTERVIDRLRTETSVAVLGPPGSGKSTLCKRVATEWLESDYGSVFYREATDPEPFDAVGALERVIERAPGPTLVVVEDAVRREASRIFEVLETCADHEDVVFLLDARESEWQEPLVASVSARVEAFRRDAVETVTMPAFDERECRRLIDRLTEATETDVEIPVGELLDSATSHAPTAPGAIYLACHRLARYVEPLSAYESTPTTLEEDVERVHARLSEMGAEALDVGVLIALLEVAGGPIESAALESLVVADVVESDVPGRVREELTGVALFPVEGDGERFRGPHVSWAATFLEHHVEAVGGAAAHERVGRSVSALLSLADDPDRRAALARRCGEETPLLERIVRDPTAWAEDTVDRIFDVGRAYASLAPLFGSGDETAIEIPEACTKCAQRRGIAARAVMRETQGDLSGAERAYQRLWEFGSGDGNAQRARAESRLGLAGVARKRGEFETAREYANEALELAADLAAFDPDVRAHLELASIAVEEGDLDRAEAALDAGEDVLDTVSAPRLSAALWRQRGVVARVRSAYDTAAEAFQRSLELYDDVDDRRNVAAVRGNLGQIDNERGDLSAAREQFLLGLEPARNAGATAVEADLLKDLGVLAYLQDDYEQAERYFEQGQPLAESLDDPSVSLPMQLNSALLEVERGEFADAREHVSEALATARETGMRQYEGATHRTLALLAQETDDPASAVEHAEEALALATEIGDGQLEIDARQFLARGLFRMGETSQAHEQAEAAVSLAREIGHPQKTGESLIELARIERRLGSLELAREHASESRRRHEETGASGSNAASLYQLAVIAVETSDLERASECLEGAIERHAEDGNDREHALALVLQARIRRRRGAVEAAEESLESALSIADGAFPTARTHRERAAIERERGSLTAAEAALTAAESSLRTEAFPVERARISVEWGRLAATRGERERAREHFEAAIDRFEAAGANHRASAVRDEYEQLETVEPSQLRED</sequence>
<evidence type="ECO:0000313" key="8">
    <source>
        <dbReference type="Proteomes" id="UP000296706"/>
    </source>
</evidence>
<dbReference type="GeneID" id="39848754"/>
<dbReference type="SUPFAM" id="SSF48452">
    <property type="entry name" value="TPR-like"/>
    <property type="match status" value="4"/>
</dbReference>
<dbReference type="Gene3D" id="3.40.50.300">
    <property type="entry name" value="P-loop containing nucleotide triphosphate hydrolases"/>
    <property type="match status" value="1"/>
</dbReference>
<feature type="domain" description="HVO-A0261-like N-terminal" evidence="6">
    <location>
        <begin position="15"/>
        <end position="85"/>
    </location>
</feature>
<dbReference type="Pfam" id="PF25213">
    <property type="entry name" value="HVO_A0261_N"/>
    <property type="match status" value="1"/>
</dbReference>
<evidence type="ECO:0000313" key="7">
    <source>
        <dbReference type="EMBL" id="QCC52049.1"/>
    </source>
</evidence>
<dbReference type="InterPro" id="IPR041617">
    <property type="entry name" value="TPR_MalT"/>
</dbReference>
<dbReference type="InterPro" id="IPR057574">
    <property type="entry name" value="nSTAND_NTPase5_dom"/>
</dbReference>
<dbReference type="EMBL" id="CP031310">
    <property type="protein sequence ID" value="QCC52049.1"/>
    <property type="molecule type" value="Genomic_DNA"/>
</dbReference>
<dbReference type="Pfam" id="PF08350">
    <property type="entry name" value="FilR1_middle"/>
    <property type="match status" value="1"/>
</dbReference>
<dbReference type="Pfam" id="PF17874">
    <property type="entry name" value="TPR_MalT"/>
    <property type="match status" value="1"/>
</dbReference>
<dbReference type="RefSeq" id="WP_049994349.1">
    <property type="nucleotide sequence ID" value="NZ_CP031310.1"/>
</dbReference>
<dbReference type="SUPFAM" id="SSF46785">
    <property type="entry name" value="Winged helix' DNA-binding domain"/>
    <property type="match status" value="1"/>
</dbReference>
<dbReference type="SMART" id="SM00028">
    <property type="entry name" value="TPR"/>
    <property type="match status" value="11"/>
</dbReference>
<dbReference type="Pfam" id="PF13432">
    <property type="entry name" value="TPR_16"/>
    <property type="match status" value="1"/>
</dbReference>
<feature type="domain" description="MalT-like TPR region" evidence="4">
    <location>
        <begin position="882"/>
        <end position="1192"/>
    </location>
</feature>
<dbReference type="Pfam" id="PF25199">
    <property type="entry name" value="nSTAND_NTPase5"/>
    <property type="match status" value="1"/>
</dbReference>
<dbReference type="OrthoDB" id="11410at2157"/>
<feature type="repeat" description="TPR" evidence="1">
    <location>
        <begin position="842"/>
        <end position="875"/>
    </location>
</feature>
<evidence type="ECO:0000259" key="6">
    <source>
        <dbReference type="Pfam" id="PF25213"/>
    </source>
</evidence>
<proteinExistence type="predicted"/>
<dbReference type="InterPro" id="IPR011990">
    <property type="entry name" value="TPR-like_helical_dom_sf"/>
</dbReference>
<feature type="domain" description="Methanogenesis regulatory protein FilR1 middle" evidence="3">
    <location>
        <begin position="120"/>
        <end position="251"/>
    </location>
</feature>
<reference evidence="7 8" key="1">
    <citation type="journal article" date="2019" name="Nat. Commun.">
        <title>A new type of DNA phosphorothioation-based antiviral system in archaea.</title>
        <authorList>
            <person name="Xiong L."/>
            <person name="Liu S."/>
            <person name="Chen S."/>
            <person name="Xiao Y."/>
            <person name="Zhu B."/>
            <person name="Gao Y."/>
            <person name="Zhang Y."/>
            <person name="Chen B."/>
            <person name="Luo J."/>
            <person name="Deng Z."/>
            <person name="Chen X."/>
            <person name="Wang L."/>
            <person name="Chen S."/>
        </authorList>
    </citation>
    <scope>NUCLEOTIDE SEQUENCE [LARGE SCALE GENOMIC DNA]</scope>
    <source>
        <strain evidence="7 8">CBA1105</strain>
    </source>
</reference>
<protein>
    <submittedName>
        <fullName evidence="7">Uncharacterized protein</fullName>
    </submittedName>
</protein>
<dbReference type="InterPro" id="IPR036390">
    <property type="entry name" value="WH_DNA-bd_sf"/>
</dbReference>
<dbReference type="PANTHER" id="PTHR47691:SF3">
    <property type="entry name" value="HTH-TYPE TRANSCRIPTIONAL REGULATOR RV0890C-RELATED"/>
    <property type="match status" value="1"/>
</dbReference>
<dbReference type="PROSITE" id="PS50005">
    <property type="entry name" value="TPR"/>
    <property type="match status" value="1"/>
</dbReference>
<dbReference type="InterPro" id="IPR013561">
    <property type="entry name" value="FilR1_middle_dom"/>
</dbReference>
<keyword evidence="1" id="KW-0802">TPR repeat</keyword>
<gene>
    <name evidence="7" type="ORF">DV733_12800</name>
</gene>
<feature type="domain" description="Novel STAND NTPase 5" evidence="5">
    <location>
        <begin position="320"/>
        <end position="442"/>
    </location>
</feature>
<accession>A0A4D6HDJ0</accession>
<name>A0A4D6HDJ0_9EURY</name>
<dbReference type="PANTHER" id="PTHR47691">
    <property type="entry name" value="REGULATOR-RELATED"/>
    <property type="match status" value="1"/>
</dbReference>
<evidence type="ECO:0000259" key="4">
    <source>
        <dbReference type="Pfam" id="PF17874"/>
    </source>
</evidence>